<dbReference type="PANTHER" id="PTHR30204:SF58">
    <property type="entry name" value="HTH-TYPE TRANSCRIPTIONAL REGULATOR YFMP"/>
    <property type="match status" value="1"/>
</dbReference>
<dbReference type="Pfam" id="PF13411">
    <property type="entry name" value="MerR_1"/>
    <property type="match status" value="1"/>
</dbReference>
<reference evidence="4" key="1">
    <citation type="journal article" date="2019" name="Int. J. Syst. Evol. Microbiol.">
        <title>The Global Catalogue of Microorganisms (GCM) 10K type strain sequencing project: providing services to taxonomists for standard genome sequencing and annotation.</title>
        <authorList>
            <consortium name="The Broad Institute Genomics Platform"/>
            <consortium name="The Broad Institute Genome Sequencing Center for Infectious Disease"/>
            <person name="Wu L."/>
            <person name="Ma J."/>
        </authorList>
    </citation>
    <scope>NUCLEOTIDE SEQUENCE [LARGE SCALE GENOMIC DNA]</scope>
    <source>
        <strain evidence="4">JCM 17130</strain>
    </source>
</reference>
<dbReference type="InterPro" id="IPR000551">
    <property type="entry name" value="MerR-type_HTH_dom"/>
</dbReference>
<accession>A0ABW4L3L6</accession>
<keyword evidence="1" id="KW-0238">DNA-binding</keyword>
<dbReference type="Proteomes" id="UP001597277">
    <property type="component" value="Unassembled WGS sequence"/>
</dbReference>
<sequence length="108" mass="12377">MRRDGQDDGAPGPAATGRNVPFYTIGQVASLLEVPTAQLRRLDEQEIVQPERSDGNQRRYSQEEIDRLREVLQLTDEGVTLPGVRKVLELRRRVDELEHELERERGEA</sequence>
<feature type="domain" description="HTH merR-type" evidence="2">
    <location>
        <begin position="22"/>
        <end position="90"/>
    </location>
</feature>
<dbReference type="InterPro" id="IPR047057">
    <property type="entry name" value="MerR_fam"/>
</dbReference>
<dbReference type="PANTHER" id="PTHR30204">
    <property type="entry name" value="REDOX-CYCLING DRUG-SENSING TRANSCRIPTIONAL ACTIVATOR SOXR"/>
    <property type="match status" value="1"/>
</dbReference>
<dbReference type="PROSITE" id="PS50937">
    <property type="entry name" value="HTH_MERR_2"/>
    <property type="match status" value="1"/>
</dbReference>
<dbReference type="SMART" id="SM00422">
    <property type="entry name" value="HTH_MERR"/>
    <property type="match status" value="1"/>
</dbReference>
<comment type="caution">
    <text evidence="3">The sequence shown here is derived from an EMBL/GenBank/DDBJ whole genome shotgun (WGS) entry which is preliminary data.</text>
</comment>
<gene>
    <name evidence="3" type="ORF">ACFSE6_03920</name>
</gene>
<evidence type="ECO:0000259" key="2">
    <source>
        <dbReference type="PROSITE" id="PS50937"/>
    </source>
</evidence>
<protein>
    <submittedName>
        <fullName evidence="3">MerR family transcriptional regulator</fullName>
    </submittedName>
</protein>
<dbReference type="RefSeq" id="WP_388002411.1">
    <property type="nucleotide sequence ID" value="NZ_JBHUEE010000002.1"/>
</dbReference>
<evidence type="ECO:0000313" key="4">
    <source>
        <dbReference type="Proteomes" id="UP001597277"/>
    </source>
</evidence>
<proteinExistence type="predicted"/>
<name>A0ABW4L3L6_9MICO</name>
<dbReference type="Gene3D" id="1.10.1660.10">
    <property type="match status" value="1"/>
</dbReference>
<dbReference type="InterPro" id="IPR009061">
    <property type="entry name" value="DNA-bd_dom_put_sf"/>
</dbReference>
<dbReference type="EMBL" id="JBHUEE010000002">
    <property type="protein sequence ID" value="MFD1716967.1"/>
    <property type="molecule type" value="Genomic_DNA"/>
</dbReference>
<evidence type="ECO:0000313" key="3">
    <source>
        <dbReference type="EMBL" id="MFD1716967.1"/>
    </source>
</evidence>
<evidence type="ECO:0000256" key="1">
    <source>
        <dbReference type="ARBA" id="ARBA00023125"/>
    </source>
</evidence>
<organism evidence="3 4">
    <name type="scientific">Georgenia deserti</name>
    <dbReference type="NCBI Taxonomy" id="2093781"/>
    <lineage>
        <taxon>Bacteria</taxon>
        <taxon>Bacillati</taxon>
        <taxon>Actinomycetota</taxon>
        <taxon>Actinomycetes</taxon>
        <taxon>Micrococcales</taxon>
        <taxon>Bogoriellaceae</taxon>
        <taxon>Georgenia</taxon>
    </lineage>
</organism>
<keyword evidence="4" id="KW-1185">Reference proteome</keyword>
<dbReference type="SUPFAM" id="SSF46955">
    <property type="entry name" value="Putative DNA-binding domain"/>
    <property type="match status" value="1"/>
</dbReference>